<evidence type="ECO:0000259" key="4">
    <source>
        <dbReference type="PROSITE" id="PS01031"/>
    </source>
</evidence>
<dbReference type="PANTHER" id="PTHR11527">
    <property type="entry name" value="HEAT-SHOCK PROTEIN 20 FAMILY MEMBER"/>
    <property type="match status" value="1"/>
</dbReference>
<dbReference type="Proteomes" id="UP001153076">
    <property type="component" value="Unassembled WGS sequence"/>
</dbReference>
<dbReference type="InterPro" id="IPR031107">
    <property type="entry name" value="Small_HSP"/>
</dbReference>
<dbReference type="InterPro" id="IPR008978">
    <property type="entry name" value="HSP20-like_chaperone"/>
</dbReference>
<comment type="caution">
    <text evidence="5">The sequence shown here is derived from an EMBL/GenBank/DDBJ whole genome shotgun (WGS) entry which is preliminary data.</text>
</comment>
<dbReference type="EMBL" id="JAKOGI010001159">
    <property type="protein sequence ID" value="KAJ8427298.1"/>
    <property type="molecule type" value="Genomic_DNA"/>
</dbReference>
<evidence type="ECO:0000256" key="3">
    <source>
        <dbReference type="RuleBase" id="RU003616"/>
    </source>
</evidence>
<comment type="similarity">
    <text evidence="2 3">Belongs to the small heat shock protein (HSP20) family.</text>
</comment>
<keyword evidence="1" id="KW-0346">Stress response</keyword>
<dbReference type="PROSITE" id="PS01031">
    <property type="entry name" value="SHSP"/>
    <property type="match status" value="1"/>
</dbReference>
<feature type="domain" description="SHSP" evidence="4">
    <location>
        <begin position="10"/>
        <end position="127"/>
    </location>
</feature>
<proteinExistence type="inferred from homology"/>
<gene>
    <name evidence="5" type="ORF">Cgig2_002210</name>
</gene>
<dbReference type="SUPFAM" id="SSF49764">
    <property type="entry name" value="HSP20-like chaperones"/>
    <property type="match status" value="1"/>
</dbReference>
<evidence type="ECO:0000313" key="5">
    <source>
        <dbReference type="EMBL" id="KAJ8427298.1"/>
    </source>
</evidence>
<dbReference type="InterPro" id="IPR002068">
    <property type="entry name" value="A-crystallin/Hsp20_dom"/>
</dbReference>
<dbReference type="Pfam" id="PF00011">
    <property type="entry name" value="HSP20"/>
    <property type="match status" value="1"/>
</dbReference>
<name>A0A9Q1GZG4_9CARY</name>
<keyword evidence="6" id="KW-1185">Reference proteome</keyword>
<organism evidence="5 6">
    <name type="scientific">Carnegiea gigantea</name>
    <dbReference type="NCBI Taxonomy" id="171969"/>
    <lineage>
        <taxon>Eukaryota</taxon>
        <taxon>Viridiplantae</taxon>
        <taxon>Streptophyta</taxon>
        <taxon>Embryophyta</taxon>
        <taxon>Tracheophyta</taxon>
        <taxon>Spermatophyta</taxon>
        <taxon>Magnoliopsida</taxon>
        <taxon>eudicotyledons</taxon>
        <taxon>Gunneridae</taxon>
        <taxon>Pentapetalae</taxon>
        <taxon>Caryophyllales</taxon>
        <taxon>Cactineae</taxon>
        <taxon>Cactaceae</taxon>
        <taxon>Cactoideae</taxon>
        <taxon>Echinocereeae</taxon>
        <taxon>Carnegiea</taxon>
    </lineage>
</organism>
<dbReference type="AlphaFoldDB" id="A0A9Q1GZG4"/>
<protein>
    <recommendedName>
        <fullName evidence="4">SHSP domain-containing protein</fullName>
    </recommendedName>
</protein>
<reference evidence="5" key="1">
    <citation type="submission" date="2022-04" db="EMBL/GenBank/DDBJ databases">
        <title>Carnegiea gigantea Genome sequencing and assembly v2.</title>
        <authorList>
            <person name="Copetti D."/>
            <person name="Sanderson M.J."/>
            <person name="Burquez A."/>
            <person name="Wojciechowski M.F."/>
        </authorList>
    </citation>
    <scope>NUCLEOTIDE SEQUENCE</scope>
    <source>
        <strain evidence="5">SGP5-SGP5p</strain>
        <tissue evidence="5">Aerial part</tissue>
    </source>
</reference>
<accession>A0A9Q1GZG4</accession>
<dbReference type="Gene3D" id="2.60.40.790">
    <property type="match status" value="1"/>
</dbReference>
<dbReference type="OrthoDB" id="1245404at2759"/>
<evidence type="ECO:0000313" key="6">
    <source>
        <dbReference type="Proteomes" id="UP001153076"/>
    </source>
</evidence>
<sequence>MVPPPPLISSMQPCIRSRIEYKETPKAHLFMVGFLGLKKEGMKVHVDDGNVLHISAKSKHEMGNKKNNYYRHIKRGFGEFVSSFKLPHNARPELRRTCAKNGFLTVTVPKEKYTYSSGLENTEILERSNNSFAILSEQLNKHSNYVDSEDCHRSNGAGGNPR</sequence>
<evidence type="ECO:0000256" key="1">
    <source>
        <dbReference type="ARBA" id="ARBA00023016"/>
    </source>
</evidence>
<evidence type="ECO:0000256" key="2">
    <source>
        <dbReference type="PROSITE-ProRule" id="PRU00285"/>
    </source>
</evidence>